<feature type="non-terminal residue" evidence="1">
    <location>
        <position position="13"/>
    </location>
</feature>
<proteinExistence type="predicted"/>
<protein>
    <submittedName>
        <fullName evidence="1">Uncharacterized protein</fullName>
    </submittedName>
</protein>
<sequence>MFKLSPLELKKKK</sequence>
<dbReference type="EMBL" id="BDGJ01000164">
    <property type="protein sequence ID" value="GAW93608.1"/>
    <property type="molecule type" value="Genomic_DNA"/>
</dbReference>
<reference evidence="2" key="1">
    <citation type="journal article" date="2017" name="Appl. Environ. Microbiol.">
        <title>Genomic Analysis of Calderihabitans maritimus KKC1, a Thermophilic, Hydrogenogenic, Carboxydotrophic Bacterium Isolated from Marine Sediment.</title>
        <authorList>
            <person name="Omae K."/>
            <person name="Yoneda Y."/>
            <person name="Fukuyama Y."/>
            <person name="Yoshida T."/>
            <person name="Sako Y."/>
        </authorList>
    </citation>
    <scope>NUCLEOTIDE SEQUENCE [LARGE SCALE GENOMIC DNA]</scope>
    <source>
        <strain evidence="2">KKC1</strain>
    </source>
</reference>
<gene>
    <name evidence="1" type="ORF">KKC1_27370</name>
</gene>
<accession>A0A1Z5HW20</accession>
<evidence type="ECO:0000313" key="1">
    <source>
        <dbReference type="EMBL" id="GAW93608.1"/>
    </source>
</evidence>
<organism evidence="1 2">
    <name type="scientific">Calderihabitans maritimus</name>
    <dbReference type="NCBI Taxonomy" id="1246530"/>
    <lineage>
        <taxon>Bacteria</taxon>
        <taxon>Bacillati</taxon>
        <taxon>Bacillota</taxon>
        <taxon>Clostridia</taxon>
        <taxon>Neomoorellales</taxon>
        <taxon>Calderihabitantaceae</taxon>
        <taxon>Calderihabitans</taxon>
    </lineage>
</organism>
<evidence type="ECO:0000313" key="2">
    <source>
        <dbReference type="Proteomes" id="UP000197032"/>
    </source>
</evidence>
<dbReference type="Proteomes" id="UP000197032">
    <property type="component" value="Unassembled WGS sequence"/>
</dbReference>
<keyword evidence="2" id="KW-1185">Reference proteome</keyword>
<comment type="caution">
    <text evidence="1">The sequence shown here is derived from an EMBL/GenBank/DDBJ whole genome shotgun (WGS) entry which is preliminary data.</text>
</comment>
<name>A0A1Z5HW20_9FIRM</name>